<comment type="caution">
    <text evidence="2">The sequence shown here is derived from an EMBL/GenBank/DDBJ whole genome shotgun (WGS) entry which is preliminary data.</text>
</comment>
<sequence length="132" mass="14444">MGKGERRERKKREGEGRGMDWVVAVVSPLVAALAAGGRRGRTLAVSGVSPHGSPRSDTIQRRGITGPTFPGCPETYQQQFQQSGQAQMHSFHLFGTSMLIASSILLKVVPGFRLSTTMERQYLMESFVLGSY</sequence>
<dbReference type="InterPro" id="IPR014710">
    <property type="entry name" value="RmlC-like_jellyroll"/>
</dbReference>
<reference evidence="2 3" key="1">
    <citation type="submission" date="2019-11" db="EMBL/GenBank/DDBJ databases">
        <title>Whole genome sequence of Oryza granulata.</title>
        <authorList>
            <person name="Li W."/>
        </authorList>
    </citation>
    <scope>NUCLEOTIDE SEQUENCE [LARGE SCALE GENOMIC DNA]</scope>
    <source>
        <strain evidence="3">cv. Menghai</strain>
        <tissue evidence="2">Leaf</tissue>
    </source>
</reference>
<feature type="transmembrane region" description="Helical" evidence="1">
    <location>
        <begin position="21"/>
        <end position="37"/>
    </location>
</feature>
<keyword evidence="1" id="KW-1133">Transmembrane helix</keyword>
<gene>
    <name evidence="2" type="ORF">E2562_002951</name>
</gene>
<evidence type="ECO:0000313" key="3">
    <source>
        <dbReference type="Proteomes" id="UP000479710"/>
    </source>
</evidence>
<keyword evidence="1" id="KW-0472">Membrane</keyword>
<keyword evidence="3" id="KW-1185">Reference proteome</keyword>
<feature type="transmembrane region" description="Helical" evidence="1">
    <location>
        <begin position="91"/>
        <end position="110"/>
    </location>
</feature>
<protein>
    <submittedName>
        <fullName evidence="2">Uncharacterized protein</fullName>
    </submittedName>
</protein>
<proteinExistence type="predicted"/>
<name>A0A6G1DDI1_9ORYZ</name>
<evidence type="ECO:0000256" key="1">
    <source>
        <dbReference type="SAM" id="Phobius"/>
    </source>
</evidence>
<dbReference type="EMBL" id="SPHZ02000006">
    <property type="protein sequence ID" value="KAF0910500.1"/>
    <property type="molecule type" value="Genomic_DNA"/>
</dbReference>
<organism evidence="2 3">
    <name type="scientific">Oryza meyeriana var. granulata</name>
    <dbReference type="NCBI Taxonomy" id="110450"/>
    <lineage>
        <taxon>Eukaryota</taxon>
        <taxon>Viridiplantae</taxon>
        <taxon>Streptophyta</taxon>
        <taxon>Embryophyta</taxon>
        <taxon>Tracheophyta</taxon>
        <taxon>Spermatophyta</taxon>
        <taxon>Magnoliopsida</taxon>
        <taxon>Liliopsida</taxon>
        <taxon>Poales</taxon>
        <taxon>Poaceae</taxon>
        <taxon>BOP clade</taxon>
        <taxon>Oryzoideae</taxon>
        <taxon>Oryzeae</taxon>
        <taxon>Oryzinae</taxon>
        <taxon>Oryza</taxon>
        <taxon>Oryza meyeriana</taxon>
    </lineage>
</organism>
<accession>A0A6G1DDI1</accession>
<evidence type="ECO:0000313" key="2">
    <source>
        <dbReference type="EMBL" id="KAF0910500.1"/>
    </source>
</evidence>
<keyword evidence="1" id="KW-0812">Transmembrane</keyword>
<dbReference type="Proteomes" id="UP000479710">
    <property type="component" value="Unassembled WGS sequence"/>
</dbReference>
<dbReference type="AlphaFoldDB" id="A0A6G1DDI1"/>
<dbReference type="Gene3D" id="2.60.120.10">
    <property type="entry name" value="Jelly Rolls"/>
    <property type="match status" value="1"/>
</dbReference>